<dbReference type="Gene3D" id="2.30.30.760">
    <property type="match status" value="1"/>
</dbReference>
<dbReference type="SMART" id="SM00858">
    <property type="entry name" value="SAF"/>
    <property type="match status" value="1"/>
</dbReference>
<dbReference type="Gene3D" id="3.90.1210.10">
    <property type="entry name" value="Antifreeze-like/N-acetylneuraminic acid synthase C-terminal domain"/>
    <property type="match status" value="1"/>
</dbReference>
<dbReference type="GO" id="GO:0044780">
    <property type="term" value="P:bacterial-type flagellum assembly"/>
    <property type="evidence" value="ECO:0007669"/>
    <property type="project" value="InterPro"/>
</dbReference>
<dbReference type="InterPro" id="IPR041231">
    <property type="entry name" value="FlgA_N"/>
</dbReference>
<evidence type="ECO:0000313" key="6">
    <source>
        <dbReference type="EMBL" id="THF65730.1"/>
    </source>
</evidence>
<gene>
    <name evidence="6" type="primary">flgA</name>
    <name evidence="6" type="ORF">E6C76_09250</name>
</gene>
<keyword evidence="6" id="KW-0282">Flagellum</keyword>
<dbReference type="Pfam" id="PF13144">
    <property type="entry name" value="ChapFlgA"/>
    <property type="match status" value="1"/>
</dbReference>
<dbReference type="InterPro" id="IPR013974">
    <property type="entry name" value="SAF"/>
</dbReference>
<comment type="function">
    <text evidence="4">Involved in the assembly process of the P-ring formation. It may associate with FlgF on the rod constituting a structure essential for the P-ring assembly or may act as a modulator protein for the P-ring assembly.</text>
</comment>
<name>A0A4S4AZU7_9RHOO</name>
<evidence type="ECO:0000256" key="1">
    <source>
        <dbReference type="ARBA" id="ARBA00004418"/>
    </source>
</evidence>
<evidence type="ECO:0000256" key="2">
    <source>
        <dbReference type="ARBA" id="ARBA00022729"/>
    </source>
</evidence>
<organism evidence="6 7">
    <name type="scientific">Pseudothauera nasutitermitis</name>
    <dbReference type="NCBI Taxonomy" id="2565930"/>
    <lineage>
        <taxon>Bacteria</taxon>
        <taxon>Pseudomonadati</taxon>
        <taxon>Pseudomonadota</taxon>
        <taxon>Betaproteobacteria</taxon>
        <taxon>Rhodocyclales</taxon>
        <taxon>Zoogloeaceae</taxon>
        <taxon>Pseudothauera</taxon>
    </lineage>
</organism>
<feature type="domain" description="SAF" evidence="5">
    <location>
        <begin position="107"/>
        <end position="169"/>
    </location>
</feature>
<keyword evidence="6" id="KW-0966">Cell projection</keyword>
<keyword evidence="2 4" id="KW-0732">Signal</keyword>
<keyword evidence="3 4" id="KW-0574">Periplasm</keyword>
<dbReference type="InterPro" id="IPR017585">
    <property type="entry name" value="SAF_FlgA"/>
</dbReference>
<dbReference type="PANTHER" id="PTHR36307">
    <property type="entry name" value="FLAGELLA BASAL BODY P-RING FORMATION PROTEIN FLGA"/>
    <property type="match status" value="1"/>
</dbReference>
<evidence type="ECO:0000256" key="4">
    <source>
        <dbReference type="RuleBase" id="RU362063"/>
    </source>
</evidence>
<accession>A0A4S4AZU7</accession>
<keyword evidence="6" id="KW-0969">Cilium</keyword>
<reference evidence="6 7" key="1">
    <citation type="submission" date="2019-04" db="EMBL/GenBank/DDBJ databases">
        <title>Azoarcus nasutitermitis sp. nov. isolated from termite nest.</title>
        <authorList>
            <person name="Lin S.-Y."/>
            <person name="Hameed A."/>
            <person name="Hsu Y.-H."/>
            <person name="Young C.-C."/>
        </authorList>
    </citation>
    <scope>NUCLEOTIDE SEQUENCE [LARGE SCALE GENOMIC DNA]</scope>
    <source>
        <strain evidence="6 7">CC-YHH838</strain>
    </source>
</reference>
<sequence length="231" mass="24232">MTARLPKRLAALLCGPLLTAPALAQQAAEPVRAIAQRFLETEAAGLPGQVQVSVGELDPGNRLPPCAELAAFFPAGARAWGQTNVGIRCDSPVTWTVYLPARVEVLAQYVVLARALRPGQIVGPDDVRLERGDLAALPDNVLTDPVQAIGHHARIAVAAGAAVRATHLRLPQAVRQGQDVRVVSRGAGFTVSTEGRALNAAAEGETVRVRLPDGQTVSGIARHGGEVEIPR</sequence>
<dbReference type="EMBL" id="SSOC01000003">
    <property type="protein sequence ID" value="THF65730.1"/>
    <property type="molecule type" value="Genomic_DNA"/>
</dbReference>
<comment type="caution">
    <text evidence="6">The sequence shown here is derived from an EMBL/GenBank/DDBJ whole genome shotgun (WGS) entry which is preliminary data.</text>
</comment>
<comment type="similarity">
    <text evidence="4">Belongs to the FlgA family.</text>
</comment>
<dbReference type="InterPro" id="IPR039246">
    <property type="entry name" value="Flagellar_FlgA"/>
</dbReference>
<feature type="chain" id="PRO_5020925526" description="Flagella basal body P-ring formation protein FlgA" evidence="4">
    <location>
        <begin position="25"/>
        <end position="231"/>
    </location>
</feature>
<dbReference type="CDD" id="cd11614">
    <property type="entry name" value="SAF_CpaB_FlgA_like"/>
    <property type="match status" value="1"/>
</dbReference>
<dbReference type="OrthoDB" id="8561436at2"/>
<dbReference type="AlphaFoldDB" id="A0A4S4AZU7"/>
<keyword evidence="4" id="KW-1005">Bacterial flagellum biogenesis</keyword>
<evidence type="ECO:0000313" key="7">
    <source>
        <dbReference type="Proteomes" id="UP000308430"/>
    </source>
</evidence>
<keyword evidence="7" id="KW-1185">Reference proteome</keyword>
<comment type="subcellular location">
    <subcellularLocation>
        <location evidence="1 4">Periplasm</location>
    </subcellularLocation>
</comment>
<evidence type="ECO:0000256" key="3">
    <source>
        <dbReference type="ARBA" id="ARBA00022764"/>
    </source>
</evidence>
<dbReference type="Pfam" id="PF17656">
    <property type="entry name" value="ChapFlgA_N"/>
    <property type="match status" value="1"/>
</dbReference>
<dbReference type="NCBIfam" id="TIGR03170">
    <property type="entry name" value="flgA_cterm"/>
    <property type="match status" value="1"/>
</dbReference>
<evidence type="ECO:0000259" key="5">
    <source>
        <dbReference type="SMART" id="SM00858"/>
    </source>
</evidence>
<feature type="signal peptide" evidence="4">
    <location>
        <begin position="1"/>
        <end position="24"/>
    </location>
</feature>
<dbReference type="PANTHER" id="PTHR36307:SF1">
    <property type="entry name" value="FLAGELLA BASAL BODY P-RING FORMATION PROTEIN FLGA"/>
    <property type="match status" value="1"/>
</dbReference>
<proteinExistence type="inferred from homology"/>
<dbReference type="RefSeq" id="WP_136347936.1">
    <property type="nucleotide sequence ID" value="NZ_SSOC01000003.1"/>
</dbReference>
<protein>
    <recommendedName>
        <fullName evidence="4">Flagella basal body P-ring formation protein FlgA</fullName>
    </recommendedName>
</protein>
<dbReference type="GO" id="GO:0042597">
    <property type="term" value="C:periplasmic space"/>
    <property type="evidence" value="ECO:0007669"/>
    <property type="project" value="UniProtKB-SubCell"/>
</dbReference>
<dbReference type="Proteomes" id="UP000308430">
    <property type="component" value="Unassembled WGS sequence"/>
</dbReference>